<dbReference type="Proteomes" id="UP000317839">
    <property type="component" value="Unassembled WGS sequence"/>
</dbReference>
<protein>
    <recommendedName>
        <fullName evidence="3">Lipoprotein</fullName>
    </recommendedName>
</protein>
<accession>A0A545TD97</accession>
<dbReference type="RefSeq" id="WP_142941811.1">
    <property type="nucleotide sequence ID" value="NZ_VIKR01000002.1"/>
</dbReference>
<dbReference type="OrthoDB" id="5623625at2"/>
<keyword evidence="2" id="KW-1185">Reference proteome</keyword>
<dbReference type="AlphaFoldDB" id="A0A545TD97"/>
<evidence type="ECO:0008006" key="3">
    <source>
        <dbReference type="Google" id="ProtNLM"/>
    </source>
</evidence>
<evidence type="ECO:0000313" key="2">
    <source>
        <dbReference type="Proteomes" id="UP000317839"/>
    </source>
</evidence>
<dbReference type="PROSITE" id="PS51257">
    <property type="entry name" value="PROKAR_LIPOPROTEIN"/>
    <property type="match status" value="1"/>
</dbReference>
<evidence type="ECO:0000313" key="1">
    <source>
        <dbReference type="EMBL" id="TQV75194.1"/>
    </source>
</evidence>
<proteinExistence type="predicted"/>
<gene>
    <name evidence="1" type="ORF">FLL45_09655</name>
</gene>
<comment type="caution">
    <text evidence="1">The sequence shown here is derived from an EMBL/GenBank/DDBJ whole genome shotgun (WGS) entry which is preliminary data.</text>
</comment>
<sequence length="262" mass="29273">MKKLTMATGLSLSLLLGCASNPSGPNASHGLGGFFRGVAHLVLSPVQIAAGLLEGVASLPYYASTGLHKINQGMIEAQASITLDDTYEAAYGKRIKDINVDGDTNEQFRRMKHATAYLQKILKQHGVVDYDKYLLTSIDTANRQGATLFAVVYRLRTSITVIDKYNPKITRKFTTKDRLFYEPYREDFQGTPLDTIIDWAGVPIESYQSQKLQAVMLTLAANAIVNGKRRIDYWQAEAEWINGNFKTILKQQNEQTTRSMKI</sequence>
<reference evidence="1 2" key="1">
    <citation type="submission" date="2019-06" db="EMBL/GenBank/DDBJ databases">
        <title>Draft genome of Aliikangiella marina GYP-15.</title>
        <authorList>
            <person name="Wang G."/>
        </authorList>
    </citation>
    <scope>NUCLEOTIDE SEQUENCE [LARGE SCALE GENOMIC DNA]</scope>
    <source>
        <strain evidence="1 2">GYP-15</strain>
    </source>
</reference>
<organism evidence="1 2">
    <name type="scientific">Aliikangiella marina</name>
    <dbReference type="NCBI Taxonomy" id="1712262"/>
    <lineage>
        <taxon>Bacteria</taxon>
        <taxon>Pseudomonadati</taxon>
        <taxon>Pseudomonadota</taxon>
        <taxon>Gammaproteobacteria</taxon>
        <taxon>Oceanospirillales</taxon>
        <taxon>Pleioneaceae</taxon>
        <taxon>Aliikangiella</taxon>
    </lineage>
</organism>
<name>A0A545TD97_9GAMM</name>
<dbReference type="EMBL" id="VIKR01000002">
    <property type="protein sequence ID" value="TQV75194.1"/>
    <property type="molecule type" value="Genomic_DNA"/>
</dbReference>